<gene>
    <name evidence="2" type="ORF">D0544_05740</name>
</gene>
<dbReference type="InterPro" id="IPR008928">
    <property type="entry name" value="6-hairpin_glycosidase_sf"/>
</dbReference>
<organism evidence="2 3">
    <name type="scientific">Aestuariirhabdus litorea</name>
    <dbReference type="NCBI Taxonomy" id="2528527"/>
    <lineage>
        <taxon>Bacteria</taxon>
        <taxon>Pseudomonadati</taxon>
        <taxon>Pseudomonadota</taxon>
        <taxon>Gammaproteobacteria</taxon>
        <taxon>Oceanospirillales</taxon>
        <taxon>Aestuariirhabdaceae</taxon>
        <taxon>Aestuariirhabdus</taxon>
    </lineage>
</organism>
<evidence type="ECO:0000313" key="3">
    <source>
        <dbReference type="Proteomes" id="UP000280792"/>
    </source>
</evidence>
<keyword evidence="3" id="KW-1185">Reference proteome</keyword>
<feature type="chain" id="PRO_5017928749" evidence="1">
    <location>
        <begin position="23"/>
        <end position="1084"/>
    </location>
</feature>
<comment type="caution">
    <text evidence="2">The sequence shown here is derived from an EMBL/GenBank/DDBJ whole genome shotgun (WGS) entry which is preliminary data.</text>
</comment>
<dbReference type="RefSeq" id="WP_125015037.1">
    <property type="nucleotide sequence ID" value="NZ_QWEZ01000001.1"/>
</dbReference>
<keyword evidence="1" id="KW-0732">Signal</keyword>
<dbReference type="Proteomes" id="UP000280792">
    <property type="component" value="Unassembled WGS sequence"/>
</dbReference>
<feature type="signal peptide" evidence="1">
    <location>
        <begin position="1"/>
        <end position="22"/>
    </location>
</feature>
<dbReference type="GO" id="GO:0016757">
    <property type="term" value="F:glycosyltransferase activity"/>
    <property type="evidence" value="ECO:0007669"/>
    <property type="project" value="UniProtKB-ARBA"/>
</dbReference>
<name>A0A3P3VSD8_9GAMM</name>
<proteinExistence type="predicted"/>
<evidence type="ECO:0000313" key="2">
    <source>
        <dbReference type="EMBL" id="RRJ84606.1"/>
    </source>
</evidence>
<dbReference type="SUPFAM" id="SSF74650">
    <property type="entry name" value="Galactose mutarotase-like"/>
    <property type="match status" value="1"/>
</dbReference>
<protein>
    <submittedName>
        <fullName evidence="2">Uncharacterized protein</fullName>
    </submittedName>
</protein>
<dbReference type="InterPro" id="IPR011013">
    <property type="entry name" value="Gal_mutarotase_sf_dom"/>
</dbReference>
<accession>A0A3P3VSD8</accession>
<dbReference type="EMBL" id="QWEZ01000001">
    <property type="protein sequence ID" value="RRJ84606.1"/>
    <property type="molecule type" value="Genomic_DNA"/>
</dbReference>
<dbReference type="GO" id="GO:0005975">
    <property type="term" value="P:carbohydrate metabolic process"/>
    <property type="evidence" value="ECO:0007669"/>
    <property type="project" value="InterPro"/>
</dbReference>
<dbReference type="AlphaFoldDB" id="A0A3P3VSD8"/>
<evidence type="ECO:0000256" key="1">
    <source>
        <dbReference type="SAM" id="SignalP"/>
    </source>
</evidence>
<dbReference type="GO" id="GO:0030246">
    <property type="term" value="F:carbohydrate binding"/>
    <property type="evidence" value="ECO:0007669"/>
    <property type="project" value="InterPro"/>
</dbReference>
<reference evidence="2 3" key="1">
    <citation type="submission" date="2018-08" db="EMBL/GenBank/DDBJ databases">
        <authorList>
            <person name="Khan S.A."/>
        </authorList>
    </citation>
    <scope>NUCLEOTIDE SEQUENCE [LARGE SCALE GENOMIC DNA]</scope>
    <source>
        <strain evidence="2 3">GTF-13</strain>
    </source>
</reference>
<reference evidence="2 3" key="2">
    <citation type="submission" date="2018-12" db="EMBL/GenBank/DDBJ databases">
        <title>Simiduia agarivorans gen. nov., sp. nov., a marine, agarolytic bacterium isolated from shallow coastal water from Keelung, Taiwan.</title>
        <authorList>
            <person name="Shieh W.Y."/>
        </authorList>
    </citation>
    <scope>NUCLEOTIDE SEQUENCE [LARGE SCALE GENOMIC DNA]</scope>
    <source>
        <strain evidence="2 3">GTF-13</strain>
    </source>
</reference>
<dbReference type="SUPFAM" id="SSF48208">
    <property type="entry name" value="Six-hairpin glycosidases"/>
    <property type="match status" value="1"/>
</dbReference>
<sequence length="1084" mass="124240">MQPRIFFYSFLLSMLLAPQAGARLINNQQDYEWDGTHFRVPLELWDRGSTPHHNTPVSSGVPLPYGLVNEPGELRLEDDEGNEVPCQISVLSRYWARDNSIRWVLLDFQTSLDADQKRRFWLTNRPSTPAPPFLQLQRSDDRWTLGNGRLSLEIDLKSNRLLSALAIDGIPLLAAKSGDGLVMESYPAPYAEHMQGSAWNTHGWNKERKRVAVNIPAQRFVSQYQTDQVTLEINGSQRAVVLIRGRFQPADGSTFQPPFYHTQTRIHLYRDSNRLRIEHSIGNSGPSQPFWVLPYHMSGWHISLALPPTKLYYGLSGTDQDQIHSSSNSSSEPFWLGQGAPENIKKGGRYLTRPGPLLASDPSSKKEDAIARYLAVSGKQASLMLTLADLWQLAPQRLGVQEKRIEVEFNARPEDFPPNTSPKHKKPWYQLDIGERTYHDLTLAAFPYPARPQELASIAQSAQYPLRAMAPVRWYQDTEVWYQEIAASGYPPVRSSKRHWVAERGGYRRYGEERSYNSGGHHSSLNSSWLAPLQERSGESLEREEARSRWSITHNPGLNYRLGPLSWNSEAPYRGIKQQLDQWNQTAGFGGKEIYLWASSQDGEEKSEGQSYLNFYKWLPDIEHYALFRMFEWYYLTGSPWALETINGFVSWGLNFQSLRMFQGNPPPLEDTQLFERDRNALRRAHYSRIYNWMLYTNLAGLHATGNPVMDYFARWQIRRALTLLRLRHGQFSNWKDEVLGSLDSPENLVIDRDHPELFSPLSNKLYGSNAKTWMEAQAPLALHEAYKTYRDERILDALWGQADYFANHALFYPQLGLFNEVTAMPHTRYGASSPPIKPIWHDRYLQAFPLLYYYSGDPRLRTRYEQVKESAKNRWIRPWFTQVVNWEQSAGIAKRSTQAPDAILDLTVVKASRAGGIQLQWSSPTDDGPSGHADRYFVKLSNRPIVEYAASNHPQRLPALNKALADVEQLISNQSKGKKKLNLRVDKDAIERELDKFPLEDPNWQRVDAFWMAEHVAGEPLPSAAGTPERFTLRELLPYAWFGLDKGLPIDQLPSGTYYLAIKSWDSDQNLSAISNVVKIDLN</sequence>